<dbReference type="PANTHER" id="PTHR36175">
    <property type="entry name" value="CYANOPHYCINASE"/>
    <property type="match status" value="1"/>
</dbReference>
<keyword evidence="2" id="KW-0645">Protease</keyword>
<organism evidence="6 7">
    <name type="scientific">Niabella pedocola</name>
    <dbReference type="NCBI Taxonomy" id="1752077"/>
    <lineage>
        <taxon>Bacteria</taxon>
        <taxon>Pseudomonadati</taxon>
        <taxon>Bacteroidota</taxon>
        <taxon>Chitinophagia</taxon>
        <taxon>Chitinophagales</taxon>
        <taxon>Chitinophagaceae</taxon>
        <taxon>Niabella</taxon>
    </lineage>
</organism>
<feature type="region of interest" description="Disordered" evidence="5">
    <location>
        <begin position="23"/>
        <end position="42"/>
    </location>
</feature>
<keyword evidence="3" id="KW-0378">Hydrolase</keyword>
<dbReference type="RefSeq" id="WP_231003256.1">
    <property type="nucleotide sequence ID" value="NZ_JAJNEC010000004.1"/>
</dbReference>
<evidence type="ECO:0000256" key="5">
    <source>
        <dbReference type="SAM" id="MobiDB-lite"/>
    </source>
</evidence>
<name>A0ABS8PNL3_9BACT</name>
<evidence type="ECO:0000256" key="2">
    <source>
        <dbReference type="ARBA" id="ARBA00022670"/>
    </source>
</evidence>
<proteinExistence type="inferred from homology"/>
<dbReference type="InterPro" id="IPR029062">
    <property type="entry name" value="Class_I_gatase-like"/>
</dbReference>
<keyword evidence="7" id="KW-1185">Reference proteome</keyword>
<dbReference type="Pfam" id="PF03575">
    <property type="entry name" value="Peptidase_S51"/>
    <property type="match status" value="1"/>
</dbReference>
<reference evidence="6 7" key="1">
    <citation type="submission" date="2021-11" db="EMBL/GenBank/DDBJ databases">
        <title>Genomic of Niabella pedocola.</title>
        <authorList>
            <person name="Wu T."/>
        </authorList>
    </citation>
    <scope>NUCLEOTIDE SEQUENCE [LARGE SCALE GENOMIC DNA]</scope>
    <source>
        <strain evidence="6 7">JCM 31011</strain>
    </source>
</reference>
<dbReference type="Gene3D" id="3.40.50.880">
    <property type="match status" value="1"/>
</dbReference>
<dbReference type="CDD" id="cd03145">
    <property type="entry name" value="GAT1_cyanophycinase"/>
    <property type="match status" value="1"/>
</dbReference>
<protein>
    <submittedName>
        <fullName evidence="6">Cyanophycinase</fullName>
    </submittedName>
</protein>
<accession>A0ABS8PNL3</accession>
<evidence type="ECO:0000256" key="3">
    <source>
        <dbReference type="ARBA" id="ARBA00022801"/>
    </source>
</evidence>
<dbReference type="EMBL" id="JAJNEC010000004">
    <property type="protein sequence ID" value="MCD2422344.1"/>
    <property type="molecule type" value="Genomic_DNA"/>
</dbReference>
<evidence type="ECO:0000313" key="6">
    <source>
        <dbReference type="EMBL" id="MCD2422344.1"/>
    </source>
</evidence>
<dbReference type="PROSITE" id="PS51257">
    <property type="entry name" value="PROKAR_LIPOPROTEIN"/>
    <property type="match status" value="1"/>
</dbReference>
<comment type="similarity">
    <text evidence="1">Belongs to the peptidase S51 family.</text>
</comment>
<dbReference type="PANTHER" id="PTHR36175:SF1">
    <property type="entry name" value="CYANOPHYCINASE"/>
    <property type="match status" value="1"/>
</dbReference>
<keyword evidence="4" id="KW-0720">Serine protease</keyword>
<dbReference type="SUPFAM" id="SSF52317">
    <property type="entry name" value="Class I glutamine amidotransferase-like"/>
    <property type="match status" value="1"/>
</dbReference>
<feature type="compositionally biased region" description="Pro residues" evidence="5">
    <location>
        <begin position="29"/>
        <end position="39"/>
    </location>
</feature>
<comment type="caution">
    <text evidence="6">The sequence shown here is derived from an EMBL/GenBank/DDBJ whole genome shotgun (WGS) entry which is preliminary data.</text>
</comment>
<dbReference type="Proteomes" id="UP001199816">
    <property type="component" value="Unassembled WGS sequence"/>
</dbReference>
<gene>
    <name evidence="6" type="ORF">LQ567_06185</name>
</gene>
<sequence length="353" mass="38064">MKLFYPIFFATVLLAGCSKSEDPNNPFRPGAPKPPPPVTRPASIGIAGDVADVQTTTKSGIVIMGGGTDVNAAFQWMIERSGGGDVVIIRATGTDAYNAYVKGLGNVNSVETLKIDSRKLADDDGVATIIRNAEMLFIAGGDQSDYTGYWKGTKVMAAINYLLTEKKVPVGGTSAGAAILGNYYFSAERGGIESAEVLMNPYAEKITIGRDDFLKAPFLQNVITDQHFTQRDRQGRSAVFLGRIMKDWSKTPYGIAVDEKTAVCIDETGIASVVGSNKAFFLKTDAAKTPETFEVNKPVTWNRDGKAIQVAAISAAAAINKFNMNTFEPDNTSGLEKFWWSVISGNWTQTSRP</sequence>
<evidence type="ECO:0000313" key="7">
    <source>
        <dbReference type="Proteomes" id="UP001199816"/>
    </source>
</evidence>
<evidence type="ECO:0000256" key="1">
    <source>
        <dbReference type="ARBA" id="ARBA00006534"/>
    </source>
</evidence>
<dbReference type="InterPro" id="IPR005320">
    <property type="entry name" value="Peptidase_S51"/>
</dbReference>
<evidence type="ECO:0000256" key="4">
    <source>
        <dbReference type="ARBA" id="ARBA00022825"/>
    </source>
</evidence>